<name>A0A916YGV7_9BACT</name>
<organism evidence="2 3">
    <name type="scientific">Emticicia aquatilis</name>
    <dbReference type="NCBI Taxonomy" id="1537369"/>
    <lineage>
        <taxon>Bacteria</taxon>
        <taxon>Pseudomonadati</taxon>
        <taxon>Bacteroidota</taxon>
        <taxon>Cytophagia</taxon>
        <taxon>Cytophagales</taxon>
        <taxon>Leadbetterellaceae</taxon>
        <taxon>Emticicia</taxon>
    </lineage>
</organism>
<dbReference type="Proteomes" id="UP000609064">
    <property type="component" value="Unassembled WGS sequence"/>
</dbReference>
<comment type="caution">
    <text evidence="2">The sequence shown here is derived from an EMBL/GenBank/DDBJ whole genome shotgun (WGS) entry which is preliminary data.</text>
</comment>
<feature type="transmembrane region" description="Helical" evidence="1">
    <location>
        <begin position="198"/>
        <end position="220"/>
    </location>
</feature>
<feature type="transmembrane region" description="Helical" evidence="1">
    <location>
        <begin position="159"/>
        <end position="178"/>
    </location>
</feature>
<accession>A0A916YGV7</accession>
<evidence type="ECO:0000313" key="2">
    <source>
        <dbReference type="EMBL" id="GGD44289.1"/>
    </source>
</evidence>
<protein>
    <submittedName>
        <fullName evidence="2">Uncharacterized protein</fullName>
    </submittedName>
</protein>
<keyword evidence="3" id="KW-1185">Reference proteome</keyword>
<gene>
    <name evidence="2" type="ORF">GCM10011514_05280</name>
</gene>
<feature type="transmembrane region" description="Helical" evidence="1">
    <location>
        <begin position="62"/>
        <end position="83"/>
    </location>
</feature>
<feature type="transmembrane region" description="Helical" evidence="1">
    <location>
        <begin position="36"/>
        <end position="56"/>
    </location>
</feature>
<reference evidence="2" key="2">
    <citation type="submission" date="2020-09" db="EMBL/GenBank/DDBJ databases">
        <authorList>
            <person name="Sun Q."/>
            <person name="Zhou Y."/>
        </authorList>
    </citation>
    <scope>NUCLEOTIDE SEQUENCE</scope>
    <source>
        <strain evidence="2">CGMCC 1.15958</strain>
    </source>
</reference>
<evidence type="ECO:0000256" key="1">
    <source>
        <dbReference type="SAM" id="Phobius"/>
    </source>
</evidence>
<dbReference type="RefSeq" id="WP_188764373.1">
    <property type="nucleotide sequence ID" value="NZ_BMKK01000001.1"/>
</dbReference>
<reference evidence="2" key="1">
    <citation type="journal article" date="2014" name="Int. J. Syst. Evol. Microbiol.">
        <title>Complete genome sequence of Corynebacterium casei LMG S-19264T (=DSM 44701T), isolated from a smear-ripened cheese.</title>
        <authorList>
            <consortium name="US DOE Joint Genome Institute (JGI-PGF)"/>
            <person name="Walter F."/>
            <person name="Albersmeier A."/>
            <person name="Kalinowski J."/>
            <person name="Ruckert C."/>
        </authorList>
    </citation>
    <scope>NUCLEOTIDE SEQUENCE</scope>
    <source>
        <strain evidence="2">CGMCC 1.15958</strain>
    </source>
</reference>
<evidence type="ECO:0000313" key="3">
    <source>
        <dbReference type="Proteomes" id="UP000609064"/>
    </source>
</evidence>
<sequence length="225" mass="25452">MHSLDTIPAYVAISFTATTLLSIWLFFKATNHSKQTLIFLISWAILQSFAALSGLYLNTSAVPPRILLSLLPVFIFIGVLFNSQKGKAFIDSLSLEKLTLLHTVRVPVEIVLYWLFLHKAIPQLMTFEGRNFDILAGITAPIIYYFVFVKKKLSHKILLGWNIVCLLLLINIVVNAILASPVPFQQFAFEQPNIAILYFPYNLLPSVVVPLVLFSHLVVIRRLLK</sequence>
<keyword evidence="1" id="KW-1133">Transmembrane helix</keyword>
<dbReference type="AlphaFoldDB" id="A0A916YGV7"/>
<feature type="transmembrane region" description="Helical" evidence="1">
    <location>
        <begin position="6"/>
        <end position="27"/>
    </location>
</feature>
<keyword evidence="1" id="KW-0812">Transmembrane</keyword>
<keyword evidence="1" id="KW-0472">Membrane</keyword>
<feature type="transmembrane region" description="Helical" evidence="1">
    <location>
        <begin position="129"/>
        <end position="147"/>
    </location>
</feature>
<proteinExistence type="predicted"/>
<dbReference type="EMBL" id="BMKK01000001">
    <property type="protein sequence ID" value="GGD44289.1"/>
    <property type="molecule type" value="Genomic_DNA"/>
</dbReference>